<dbReference type="Proteomes" id="UP000515369">
    <property type="component" value="Chromosome"/>
</dbReference>
<feature type="region of interest" description="Disordered" evidence="3">
    <location>
        <begin position="35"/>
        <end position="62"/>
    </location>
</feature>
<dbReference type="Gene3D" id="2.120.10.30">
    <property type="entry name" value="TolB, C-terminal domain"/>
    <property type="match status" value="1"/>
</dbReference>
<organism evidence="6 7">
    <name type="scientific">Spirosoma foliorum</name>
    <dbReference type="NCBI Taxonomy" id="2710596"/>
    <lineage>
        <taxon>Bacteria</taxon>
        <taxon>Pseudomonadati</taxon>
        <taxon>Bacteroidota</taxon>
        <taxon>Cytophagia</taxon>
        <taxon>Cytophagales</taxon>
        <taxon>Cytophagaceae</taxon>
        <taxon>Spirosoma</taxon>
    </lineage>
</organism>
<feature type="signal peptide" evidence="4">
    <location>
        <begin position="1"/>
        <end position="31"/>
    </location>
</feature>
<keyword evidence="7" id="KW-1185">Reference proteome</keyword>
<evidence type="ECO:0000256" key="4">
    <source>
        <dbReference type="SAM" id="SignalP"/>
    </source>
</evidence>
<keyword evidence="4" id="KW-0732">Signal</keyword>
<reference evidence="6 7" key="1">
    <citation type="submission" date="2020-07" db="EMBL/GenBank/DDBJ databases">
        <title>Spirosoma foliorum sp. nov., isolated from the leaves on the Nejang mountain Korea, Republic of.</title>
        <authorList>
            <person name="Ho H."/>
            <person name="Lee Y.-J."/>
            <person name="Nurcahyanto D.-A."/>
            <person name="Kim S.-G."/>
        </authorList>
    </citation>
    <scope>NUCLEOTIDE SEQUENCE [LARGE SCALE GENOMIC DNA]</scope>
    <source>
        <strain evidence="6 7">PL0136</strain>
    </source>
</reference>
<evidence type="ECO:0000259" key="5">
    <source>
        <dbReference type="Pfam" id="PF00127"/>
    </source>
</evidence>
<dbReference type="GO" id="GO:0005507">
    <property type="term" value="F:copper ion binding"/>
    <property type="evidence" value="ECO:0007669"/>
    <property type="project" value="InterPro"/>
</dbReference>
<protein>
    <submittedName>
        <fullName evidence="6">Auracyanin family protein</fullName>
    </submittedName>
</protein>
<dbReference type="GO" id="GO:0009055">
    <property type="term" value="F:electron transfer activity"/>
    <property type="evidence" value="ECO:0007669"/>
    <property type="project" value="InterPro"/>
</dbReference>
<dbReference type="AlphaFoldDB" id="A0A7G5GU98"/>
<dbReference type="Pfam" id="PF00127">
    <property type="entry name" value="Copper-bind"/>
    <property type="match status" value="1"/>
</dbReference>
<evidence type="ECO:0000256" key="3">
    <source>
        <dbReference type="SAM" id="MobiDB-lite"/>
    </source>
</evidence>
<evidence type="ECO:0000256" key="2">
    <source>
        <dbReference type="ARBA" id="ARBA00023008"/>
    </source>
</evidence>
<gene>
    <name evidence="6" type="ORF">H3H32_31765</name>
</gene>
<feature type="chain" id="PRO_5028926102" evidence="4">
    <location>
        <begin position="32"/>
        <end position="723"/>
    </location>
</feature>
<feature type="domain" description="Blue (type 1) copper" evidence="5">
    <location>
        <begin position="610"/>
        <end position="721"/>
    </location>
</feature>
<dbReference type="PANTHER" id="PTHR33546">
    <property type="entry name" value="LARGE, MULTIFUNCTIONAL SECRETED PROTEIN-RELATED"/>
    <property type="match status" value="1"/>
</dbReference>
<evidence type="ECO:0000313" key="6">
    <source>
        <dbReference type="EMBL" id="QMW02440.1"/>
    </source>
</evidence>
<dbReference type="SUPFAM" id="SSF63829">
    <property type="entry name" value="Calcium-dependent phosphotriesterase"/>
    <property type="match status" value="1"/>
</dbReference>
<dbReference type="PANTHER" id="PTHR33546:SF1">
    <property type="entry name" value="LARGE, MULTIFUNCTIONAL SECRETED PROTEIN"/>
    <property type="match status" value="1"/>
</dbReference>
<dbReference type="CDD" id="cd04233">
    <property type="entry name" value="Auracyanin"/>
    <property type="match status" value="1"/>
</dbReference>
<feature type="compositionally biased region" description="Low complexity" evidence="3">
    <location>
        <begin position="39"/>
        <end position="48"/>
    </location>
</feature>
<proteinExistence type="predicted"/>
<sequence>MKLFNHTLSHLPIAVLVVAGLSCLTSQRGFAQIQSKTGQPVSSSSKQPAPAPKGLAKVEADPEKEDDFYKLISLSVPEDVILEVGGMATLPDGGLAICTRRGEVWLVSNPYISGTERPTYKRFAFGLHEPLGLAYKDGDIYVTQRSEVTRLRDSDGDGRADSYDKIYSWPLSGNYHEYSYGPTFLPNGNMLVTLNVGWSNSLGHGVSLVPWRGWTLEITPDGKMTPFAAGMRSPAGYGMNAAGDFFYTENQGDWVGSGRISRVEKGDFLGNAESLRWTDLPGSPLKLKPDEVPNTGEPLYDVAKRVPALKAPAVWLPHGILGISTSGFLSDNTNGKFGPFPNQVFVGDQGQSILSRVDFEKVKGEYQGVVFPFREGFSSGVLRMVWGHDASMFVGMTSRGWSSTGKELYSLQRVVWTGRMPFEMKTIHAMPDGFEIEFTTPVDPELANDPASYKVTGFNYKYHATYGSPVINRAGCPIRGIFVSKDGLKARLVVDSLRLGYIHEITASGVRSETGRALLHTTGYYTLNNLPDGEKLTITTPAHKHNHAEMEMASTASTPPVTTKQTAAKTKATAAKSGAAKVATSTAAKRVTELPAGWGEPDYTITMGTKPGLKFSPEQFQVKAGSKVRVIFNNEDDMLHNFVVVQPGSAVQVGELAMKLGLEGQEKNYIPLTDKVLHHTNLLQPNTNESIYFIAPEKPGDYTYECSVPGHFYVMQGTMKVTK</sequence>
<dbReference type="SUPFAM" id="SSF49503">
    <property type="entry name" value="Cupredoxins"/>
    <property type="match status" value="1"/>
</dbReference>
<keyword evidence="2" id="KW-0186">Copper</keyword>
<dbReference type="Gene3D" id="2.60.40.420">
    <property type="entry name" value="Cupredoxins - blue copper proteins"/>
    <property type="match status" value="1"/>
</dbReference>
<dbReference type="KEGG" id="sfol:H3H32_31765"/>
<evidence type="ECO:0000256" key="1">
    <source>
        <dbReference type="ARBA" id="ARBA00022723"/>
    </source>
</evidence>
<keyword evidence="1" id="KW-0479">Metal-binding</keyword>
<accession>A0A7G5GU98</accession>
<dbReference type="InterPro" id="IPR008972">
    <property type="entry name" value="Cupredoxin"/>
</dbReference>
<evidence type="ECO:0000313" key="7">
    <source>
        <dbReference type="Proteomes" id="UP000515369"/>
    </source>
</evidence>
<dbReference type="InterPro" id="IPR011042">
    <property type="entry name" value="6-blade_b-propeller_TolB-like"/>
</dbReference>
<dbReference type="EMBL" id="CP059732">
    <property type="protein sequence ID" value="QMW02440.1"/>
    <property type="molecule type" value="Genomic_DNA"/>
</dbReference>
<name>A0A7G5GU98_9BACT</name>
<dbReference type="RefSeq" id="WP_182459748.1">
    <property type="nucleotide sequence ID" value="NZ_CP059732.1"/>
</dbReference>
<dbReference type="PROSITE" id="PS51257">
    <property type="entry name" value="PROKAR_LIPOPROTEIN"/>
    <property type="match status" value="1"/>
</dbReference>
<dbReference type="InterPro" id="IPR000923">
    <property type="entry name" value="BlueCu_1"/>
</dbReference>